<evidence type="ECO:0000313" key="1">
    <source>
        <dbReference type="EMBL" id="KAK0751979.1"/>
    </source>
</evidence>
<accession>A0AA40KAC4</accession>
<proteinExistence type="predicted"/>
<gene>
    <name evidence="1" type="ORF">B0T18DRAFT_403810</name>
</gene>
<dbReference type="Proteomes" id="UP001172155">
    <property type="component" value="Unassembled WGS sequence"/>
</dbReference>
<reference evidence="1" key="1">
    <citation type="submission" date="2023-06" db="EMBL/GenBank/DDBJ databases">
        <title>Genome-scale phylogeny and comparative genomics of the fungal order Sordariales.</title>
        <authorList>
            <consortium name="Lawrence Berkeley National Laboratory"/>
            <person name="Hensen N."/>
            <person name="Bonometti L."/>
            <person name="Westerberg I."/>
            <person name="Brannstrom I.O."/>
            <person name="Guillou S."/>
            <person name="Cros-Aarteil S."/>
            <person name="Calhoun S."/>
            <person name="Haridas S."/>
            <person name="Kuo A."/>
            <person name="Mondo S."/>
            <person name="Pangilinan J."/>
            <person name="Riley R."/>
            <person name="LaButti K."/>
            <person name="Andreopoulos B."/>
            <person name="Lipzen A."/>
            <person name="Chen C."/>
            <person name="Yanf M."/>
            <person name="Daum C."/>
            <person name="Ng V."/>
            <person name="Clum A."/>
            <person name="Steindorff A."/>
            <person name="Ohm R."/>
            <person name="Martin F."/>
            <person name="Silar P."/>
            <person name="Natvig D."/>
            <person name="Lalanne C."/>
            <person name="Gautier V."/>
            <person name="Ament-velasquez S.L."/>
            <person name="Kruys A."/>
            <person name="Hutchinson M.I."/>
            <person name="Powell A.J."/>
            <person name="Barry K."/>
            <person name="Miller A.N."/>
            <person name="Grigoriev I.V."/>
            <person name="Debuchy R."/>
            <person name="Gladieux P."/>
            <person name="Thoren M.H."/>
            <person name="Johannesson H."/>
        </authorList>
    </citation>
    <scope>NUCLEOTIDE SEQUENCE</scope>
    <source>
        <strain evidence="1">SMH3187-1</strain>
    </source>
</reference>
<dbReference type="AlphaFoldDB" id="A0AA40KAC4"/>
<comment type="caution">
    <text evidence="1">The sequence shown here is derived from an EMBL/GenBank/DDBJ whole genome shotgun (WGS) entry which is preliminary data.</text>
</comment>
<sequence>MLCPLSPSVRMKSIWTQQNSCGPVLFCSGWAKLWVAVYRFSPADAIPGTLGPE</sequence>
<dbReference type="EMBL" id="JAUKUD010000002">
    <property type="protein sequence ID" value="KAK0751979.1"/>
    <property type="molecule type" value="Genomic_DNA"/>
</dbReference>
<keyword evidence="2" id="KW-1185">Reference proteome</keyword>
<protein>
    <submittedName>
        <fullName evidence="1">Uncharacterized protein</fullName>
    </submittedName>
</protein>
<evidence type="ECO:0000313" key="2">
    <source>
        <dbReference type="Proteomes" id="UP001172155"/>
    </source>
</evidence>
<name>A0AA40KAC4_9PEZI</name>
<organism evidence="1 2">
    <name type="scientific">Schizothecium vesticola</name>
    <dbReference type="NCBI Taxonomy" id="314040"/>
    <lineage>
        <taxon>Eukaryota</taxon>
        <taxon>Fungi</taxon>
        <taxon>Dikarya</taxon>
        <taxon>Ascomycota</taxon>
        <taxon>Pezizomycotina</taxon>
        <taxon>Sordariomycetes</taxon>
        <taxon>Sordariomycetidae</taxon>
        <taxon>Sordariales</taxon>
        <taxon>Schizotheciaceae</taxon>
        <taxon>Schizothecium</taxon>
    </lineage>
</organism>